<organism evidence="9 10">
    <name type="scientific">Candidatus Sphingobacterium stercoripullorum</name>
    <dbReference type="NCBI Taxonomy" id="2838759"/>
    <lineage>
        <taxon>Bacteria</taxon>
        <taxon>Pseudomonadati</taxon>
        <taxon>Bacteroidota</taxon>
        <taxon>Sphingobacteriia</taxon>
        <taxon>Sphingobacteriales</taxon>
        <taxon>Sphingobacteriaceae</taxon>
        <taxon>Sphingobacterium</taxon>
    </lineage>
</organism>
<evidence type="ECO:0000256" key="3">
    <source>
        <dbReference type="ARBA" id="ARBA00022452"/>
    </source>
</evidence>
<name>A0A9D1W8I9_9SPHI</name>
<keyword evidence="4 7" id="KW-0812">Transmembrane</keyword>
<dbReference type="Pfam" id="PF13715">
    <property type="entry name" value="CarbopepD_reg_2"/>
    <property type="match status" value="1"/>
</dbReference>
<evidence type="ECO:0000313" key="10">
    <source>
        <dbReference type="Proteomes" id="UP000824156"/>
    </source>
</evidence>
<dbReference type="NCBIfam" id="TIGR04057">
    <property type="entry name" value="SusC_RagA_signa"/>
    <property type="match status" value="1"/>
</dbReference>
<keyword evidence="6 7" id="KW-0998">Cell outer membrane</keyword>
<dbReference type="GO" id="GO:0009279">
    <property type="term" value="C:cell outer membrane"/>
    <property type="evidence" value="ECO:0007669"/>
    <property type="project" value="UniProtKB-SubCell"/>
</dbReference>
<dbReference type="InterPro" id="IPR036942">
    <property type="entry name" value="Beta-barrel_TonB_sf"/>
</dbReference>
<reference evidence="9" key="1">
    <citation type="journal article" date="2021" name="PeerJ">
        <title>Extensive microbial diversity within the chicken gut microbiome revealed by metagenomics and culture.</title>
        <authorList>
            <person name="Gilroy R."/>
            <person name="Ravi A."/>
            <person name="Getino M."/>
            <person name="Pursley I."/>
            <person name="Horton D.L."/>
            <person name="Alikhan N.F."/>
            <person name="Baker D."/>
            <person name="Gharbi K."/>
            <person name="Hall N."/>
            <person name="Watson M."/>
            <person name="Adriaenssens E.M."/>
            <person name="Foster-Nyarko E."/>
            <person name="Jarju S."/>
            <person name="Secka A."/>
            <person name="Antonio M."/>
            <person name="Oren A."/>
            <person name="Chaudhuri R.R."/>
            <person name="La Ragione R."/>
            <person name="Hildebrand F."/>
            <person name="Pallen M.J."/>
        </authorList>
    </citation>
    <scope>NUCLEOTIDE SEQUENCE</scope>
    <source>
        <strain evidence="9">1719</strain>
    </source>
</reference>
<accession>A0A9D1W8I9</accession>
<dbReference type="Gene3D" id="2.170.130.10">
    <property type="entry name" value="TonB-dependent receptor, plug domain"/>
    <property type="match status" value="1"/>
</dbReference>
<protein>
    <submittedName>
        <fullName evidence="9">SusC/RagA family TonB-linked outer membrane protein</fullName>
    </submittedName>
</protein>
<dbReference type="EMBL" id="DXEZ01000114">
    <property type="protein sequence ID" value="HIX54178.1"/>
    <property type="molecule type" value="Genomic_DNA"/>
</dbReference>
<evidence type="ECO:0000256" key="1">
    <source>
        <dbReference type="ARBA" id="ARBA00004571"/>
    </source>
</evidence>
<dbReference type="InterPro" id="IPR037066">
    <property type="entry name" value="Plug_dom_sf"/>
</dbReference>
<dbReference type="AlphaFoldDB" id="A0A9D1W8I9"/>
<dbReference type="SUPFAM" id="SSF49464">
    <property type="entry name" value="Carboxypeptidase regulatory domain-like"/>
    <property type="match status" value="1"/>
</dbReference>
<comment type="subcellular location">
    <subcellularLocation>
        <location evidence="1 7">Cell outer membrane</location>
        <topology evidence="1 7">Multi-pass membrane protein</topology>
    </subcellularLocation>
</comment>
<dbReference type="InterPro" id="IPR023997">
    <property type="entry name" value="TonB-dep_OMP_SusC/RagA_CS"/>
</dbReference>
<evidence type="ECO:0000256" key="6">
    <source>
        <dbReference type="ARBA" id="ARBA00023237"/>
    </source>
</evidence>
<keyword evidence="5 7" id="KW-0472">Membrane</keyword>
<evidence type="ECO:0000256" key="7">
    <source>
        <dbReference type="PROSITE-ProRule" id="PRU01360"/>
    </source>
</evidence>
<dbReference type="InterPro" id="IPR012910">
    <property type="entry name" value="Plug_dom"/>
</dbReference>
<dbReference type="NCBIfam" id="TIGR04056">
    <property type="entry name" value="OMP_RagA_SusC"/>
    <property type="match status" value="1"/>
</dbReference>
<evidence type="ECO:0000256" key="4">
    <source>
        <dbReference type="ARBA" id="ARBA00022692"/>
    </source>
</evidence>
<evidence type="ECO:0000313" key="9">
    <source>
        <dbReference type="EMBL" id="HIX54178.1"/>
    </source>
</evidence>
<evidence type="ECO:0000256" key="5">
    <source>
        <dbReference type="ARBA" id="ARBA00023136"/>
    </source>
</evidence>
<dbReference type="Gene3D" id="2.40.170.20">
    <property type="entry name" value="TonB-dependent receptor, beta-barrel domain"/>
    <property type="match status" value="1"/>
</dbReference>
<dbReference type="InterPro" id="IPR023996">
    <property type="entry name" value="TonB-dep_OMP_SusC/RagA"/>
</dbReference>
<dbReference type="InterPro" id="IPR008969">
    <property type="entry name" value="CarboxyPept-like_regulatory"/>
</dbReference>
<keyword evidence="2 7" id="KW-0813">Transport</keyword>
<dbReference type="Gene3D" id="2.60.40.1120">
    <property type="entry name" value="Carboxypeptidase-like, regulatory domain"/>
    <property type="match status" value="1"/>
</dbReference>
<dbReference type="Pfam" id="PF07715">
    <property type="entry name" value="Plug"/>
    <property type="match status" value="1"/>
</dbReference>
<proteinExistence type="inferred from homology"/>
<keyword evidence="3 7" id="KW-1134">Transmembrane beta strand</keyword>
<reference evidence="9" key="2">
    <citation type="submission" date="2021-04" db="EMBL/GenBank/DDBJ databases">
        <authorList>
            <person name="Gilroy R."/>
        </authorList>
    </citation>
    <scope>NUCLEOTIDE SEQUENCE</scope>
    <source>
        <strain evidence="9">1719</strain>
    </source>
</reference>
<evidence type="ECO:0000256" key="2">
    <source>
        <dbReference type="ARBA" id="ARBA00022448"/>
    </source>
</evidence>
<sequence length="1238" mass="138643">MYKLICNWKQLLRKGGNKGVFRSAIITISLSLFLTTFVSAKIVAQKISVNLERVSLVEVFETISKQSSFKFLYDESSLSNMKNITVKVNDGTVESVLDKVLSRDYSYKIIANTVTINHSKRISESQLAGVASEIQTQKFIIKGVIKNESGVALTGATVSVKGTTNSVITNQNGEFEIEGTANATLVVSFLGHEKQELSVNNRNVINITLKELFSEIEGVDVVATGYQKLDRKFFTGSTSKVTAEDSERSGVPDITRMLEGQAAGVSIQNVSGTFGAAPKVRVRGATSLSGDNKPLWVIDGIILEDVVNISNEELSTGDANTLLGSSVAGINPDDIESFTILKDAAATAMYGARAMNGVIVVTTKSGVNTEGQARLNYSGTFTTYLKPDYNQFDIMNSAEQMSVLMEMENKGYFSHAAMSNVSNGGVFTKMYDMMYDYDEATDSFALKNTLDERLNFLGRYAEANTNWFDVLFKNSLLQEHSLNATVGTDKAQTYVSTSFTSDNGQTLGDRVRRYTGNLRENINISDKVKFELLINGSIRDQRAPGTLTRQSDPVYGSYSRDFDINPYSYALNTSRLMTPYTTDGELEYFTRSYAPFNIINELNTNYMDLKSIDLKVQGGLTYRIIPQVTYSVDAAYRYGMTERNHYIESGSNMASAFRANPNTVVNNNNKFLYDDPDFPNDPSLVILPEGGFFNVNNNSLKNYYFRQNIEFNESFNTIHKVNFFGSMEMRYTDRNRSNFEGVGYQYENGGLVNPNYRFFKKMTEAGDPYFGMDYGKDRSVAFMGRGAYNLLDRYSFNATVRYDGSNRMGLSRSVRWLPTWNLSGAWNLDQEPFYPENQYLSSARIRGTYGLVANMGNANNSTALFYNRTAYRPYENEKETMVYISSLENSELTWEKLYEFNVGGDFGVYNDKINVTFDYYKRDIFDLLGNLKTSGVGGEKIKYANYGKMKSHGVELTVAGNPISNTDGFKWRTQFNFAINKNTVTELEVNPNIWTLVRPEGAPMKGYSQRGLFSLAFDGLDSQYGYPTFVGTDGTNGEPYIYLQNTTDVDHLVYEGPVDPIFTGGFYNRFSYKGFTLSALLTFAQGNAVRLQPTISSSYSDMNSMTKDMVNRWLFPGDENITNIPSIIDEFTNSNNILRPNGTTTSARYPYNAYNYSDRRVARGDFIRLKNISITYQLPQHWISSLNLSSAQIALVGNNIALLYSDKRLNGADPEFFNNGGVAMPIPKQYTLSLKLGL</sequence>
<comment type="similarity">
    <text evidence="7">Belongs to the TonB-dependent receptor family.</text>
</comment>
<evidence type="ECO:0000259" key="8">
    <source>
        <dbReference type="Pfam" id="PF07715"/>
    </source>
</evidence>
<dbReference type="SUPFAM" id="SSF56935">
    <property type="entry name" value="Porins"/>
    <property type="match status" value="1"/>
</dbReference>
<feature type="domain" description="TonB-dependent receptor plug" evidence="8">
    <location>
        <begin position="235"/>
        <end position="358"/>
    </location>
</feature>
<dbReference type="Proteomes" id="UP000824156">
    <property type="component" value="Unassembled WGS sequence"/>
</dbReference>
<gene>
    <name evidence="9" type="ORF">H9853_04075</name>
</gene>
<dbReference type="InterPro" id="IPR039426">
    <property type="entry name" value="TonB-dep_rcpt-like"/>
</dbReference>
<dbReference type="PROSITE" id="PS52016">
    <property type="entry name" value="TONB_DEPENDENT_REC_3"/>
    <property type="match status" value="1"/>
</dbReference>
<comment type="caution">
    <text evidence="9">The sequence shown here is derived from an EMBL/GenBank/DDBJ whole genome shotgun (WGS) entry which is preliminary data.</text>
</comment>